<comment type="caution">
    <text evidence="4">The sequence shown here is derived from an EMBL/GenBank/DDBJ whole genome shotgun (WGS) entry which is preliminary data.</text>
</comment>
<dbReference type="PANTHER" id="PTHR30055:SF148">
    <property type="entry name" value="TETR-FAMILY TRANSCRIPTIONAL REGULATOR"/>
    <property type="match status" value="1"/>
</dbReference>
<dbReference type="PRINTS" id="PR00455">
    <property type="entry name" value="HTHTETR"/>
</dbReference>
<dbReference type="InterPro" id="IPR041479">
    <property type="entry name" value="TetR_CgmR_C"/>
</dbReference>
<protein>
    <recommendedName>
        <fullName evidence="3">HTH tetR-type domain-containing protein</fullName>
    </recommendedName>
</protein>
<dbReference type="PROSITE" id="PS50977">
    <property type="entry name" value="HTH_TETR_2"/>
    <property type="match status" value="1"/>
</dbReference>
<dbReference type="RefSeq" id="WP_238273609.1">
    <property type="nucleotide sequence ID" value="NZ_BPQR01000002.1"/>
</dbReference>
<accession>A0ABQ4SNU2</accession>
<organism evidence="4 5">
    <name type="scientific">Methylobacterium jeotgali</name>
    <dbReference type="NCBI Taxonomy" id="381630"/>
    <lineage>
        <taxon>Bacteria</taxon>
        <taxon>Pseudomonadati</taxon>
        <taxon>Pseudomonadota</taxon>
        <taxon>Alphaproteobacteria</taxon>
        <taxon>Hyphomicrobiales</taxon>
        <taxon>Methylobacteriaceae</taxon>
        <taxon>Methylobacterium</taxon>
    </lineage>
</organism>
<evidence type="ECO:0000313" key="4">
    <source>
        <dbReference type="EMBL" id="GJE04886.1"/>
    </source>
</evidence>
<evidence type="ECO:0000313" key="5">
    <source>
        <dbReference type="Proteomes" id="UP001055102"/>
    </source>
</evidence>
<dbReference type="InterPro" id="IPR001647">
    <property type="entry name" value="HTH_TetR"/>
</dbReference>
<keyword evidence="5" id="KW-1185">Reference proteome</keyword>
<proteinExistence type="predicted"/>
<keyword evidence="1 2" id="KW-0238">DNA-binding</keyword>
<feature type="domain" description="HTH tetR-type" evidence="3">
    <location>
        <begin position="9"/>
        <end position="69"/>
    </location>
</feature>
<dbReference type="PANTHER" id="PTHR30055">
    <property type="entry name" value="HTH-TYPE TRANSCRIPTIONAL REGULATOR RUTR"/>
    <property type="match status" value="1"/>
</dbReference>
<reference evidence="4" key="1">
    <citation type="journal article" date="2021" name="Front. Microbiol.">
        <title>Comprehensive Comparative Genomics and Phenotyping of Methylobacterium Species.</title>
        <authorList>
            <person name="Alessa O."/>
            <person name="Ogura Y."/>
            <person name="Fujitani Y."/>
            <person name="Takami H."/>
            <person name="Hayashi T."/>
            <person name="Sahin N."/>
            <person name="Tani A."/>
        </authorList>
    </citation>
    <scope>NUCLEOTIDE SEQUENCE</scope>
    <source>
        <strain evidence="4">LMG 23639</strain>
    </source>
</reference>
<evidence type="ECO:0000256" key="2">
    <source>
        <dbReference type="PROSITE-ProRule" id="PRU00335"/>
    </source>
</evidence>
<dbReference type="Pfam" id="PF17937">
    <property type="entry name" value="TetR_C_28"/>
    <property type="match status" value="1"/>
</dbReference>
<feature type="DNA-binding region" description="H-T-H motif" evidence="2">
    <location>
        <begin position="32"/>
        <end position="51"/>
    </location>
</feature>
<dbReference type="SUPFAM" id="SSF46689">
    <property type="entry name" value="Homeodomain-like"/>
    <property type="match status" value="1"/>
</dbReference>
<name>A0ABQ4SNU2_9HYPH</name>
<gene>
    <name evidence="4" type="ORF">AOPFMNJM_0178</name>
</gene>
<dbReference type="InterPro" id="IPR050109">
    <property type="entry name" value="HTH-type_TetR-like_transc_reg"/>
</dbReference>
<dbReference type="Proteomes" id="UP001055102">
    <property type="component" value="Unassembled WGS sequence"/>
</dbReference>
<reference evidence="4" key="2">
    <citation type="submission" date="2021-08" db="EMBL/GenBank/DDBJ databases">
        <authorList>
            <person name="Tani A."/>
            <person name="Ola A."/>
            <person name="Ogura Y."/>
            <person name="Katsura K."/>
            <person name="Hayashi T."/>
        </authorList>
    </citation>
    <scope>NUCLEOTIDE SEQUENCE</scope>
    <source>
        <strain evidence="4">LMG 23639</strain>
    </source>
</reference>
<dbReference type="InterPro" id="IPR009057">
    <property type="entry name" value="Homeodomain-like_sf"/>
</dbReference>
<dbReference type="Gene3D" id="1.10.357.10">
    <property type="entry name" value="Tetracycline Repressor, domain 2"/>
    <property type="match status" value="1"/>
</dbReference>
<sequence>MGATRQRREDRAEVILDAAEALLRRSGSRTLTIDAVAAEAGLSKGGVLHHYASKDALVTALAARKVERMSEGIGACAEALRGDPAALPLAMIAHARGVYAEECGFPDSLLVATAENDQAVAIMRGFLDGNLASIRDVEGHEGAGAALLFAVLGLMMSRSLGFHALEGEELERLFSALEAQARALPRQRET</sequence>
<dbReference type="Pfam" id="PF00440">
    <property type="entry name" value="TetR_N"/>
    <property type="match status" value="1"/>
</dbReference>
<evidence type="ECO:0000259" key="3">
    <source>
        <dbReference type="PROSITE" id="PS50977"/>
    </source>
</evidence>
<evidence type="ECO:0000256" key="1">
    <source>
        <dbReference type="ARBA" id="ARBA00023125"/>
    </source>
</evidence>
<dbReference type="EMBL" id="BPQR01000002">
    <property type="protein sequence ID" value="GJE04886.1"/>
    <property type="molecule type" value="Genomic_DNA"/>
</dbReference>